<proteinExistence type="predicted"/>
<comment type="caution">
    <text evidence="3">The sequence shown here is derived from an EMBL/GenBank/DDBJ whole genome shotgun (WGS) entry which is preliminary data.</text>
</comment>
<sequence length="283" mass="30964">MTSTQAPEQVPRSAAPVPLLVGRRSGSGTAHTRLLLLHGLASSGSVWEEAATRLPDGLEVWTADLPWRGDHVLPWSRAAEQPDWLEAALGLVPGGADVVVAHSFSANLLLAFLSERAAAGDDITARYGLRGVVLVSPFYRRSPDDFPWDTMAEMQGQFLHIMSEGIRTRSGERIDADLRHRMAERVCERVGAYGWLRFCDSYLRTPWLRTDLITLPSLVVCGSEDVATRESELLAADLPTARLHLFAGCGHYPMAERAQQFADVVGAFLEDLPDASVHPRTAA</sequence>
<reference evidence="3" key="1">
    <citation type="journal article" date="2014" name="Int. J. Syst. Evol. Microbiol.">
        <title>Complete genome sequence of Corynebacterium casei LMG S-19264T (=DSM 44701T), isolated from a smear-ripened cheese.</title>
        <authorList>
            <consortium name="US DOE Joint Genome Institute (JGI-PGF)"/>
            <person name="Walter F."/>
            <person name="Albersmeier A."/>
            <person name="Kalinowski J."/>
            <person name="Ruckert C."/>
        </authorList>
    </citation>
    <scope>NUCLEOTIDE SEQUENCE</scope>
    <source>
        <strain evidence="3">JCM 4490</strain>
    </source>
</reference>
<gene>
    <name evidence="3" type="ORF">GCM10010503_69140</name>
</gene>
<name>A0A918JKM6_9ACTN</name>
<dbReference type="Pfam" id="PF12697">
    <property type="entry name" value="Abhydrolase_6"/>
    <property type="match status" value="1"/>
</dbReference>
<feature type="domain" description="AB hydrolase-1" evidence="2">
    <location>
        <begin position="34"/>
        <end position="264"/>
    </location>
</feature>
<dbReference type="GO" id="GO:0003824">
    <property type="term" value="F:catalytic activity"/>
    <property type="evidence" value="ECO:0007669"/>
    <property type="project" value="UniProtKB-ARBA"/>
</dbReference>
<dbReference type="Gene3D" id="3.40.50.1820">
    <property type="entry name" value="alpha/beta hydrolase"/>
    <property type="match status" value="1"/>
</dbReference>
<evidence type="ECO:0000313" key="3">
    <source>
        <dbReference type="EMBL" id="GGW82052.1"/>
    </source>
</evidence>
<feature type="region of interest" description="Disordered" evidence="1">
    <location>
        <begin position="1"/>
        <end position="21"/>
    </location>
</feature>
<reference evidence="3" key="2">
    <citation type="submission" date="2020-09" db="EMBL/GenBank/DDBJ databases">
        <authorList>
            <person name="Sun Q."/>
            <person name="Ohkuma M."/>
        </authorList>
    </citation>
    <scope>NUCLEOTIDE SEQUENCE</scope>
    <source>
        <strain evidence="3">JCM 4490</strain>
    </source>
</reference>
<dbReference type="RefSeq" id="WP_190019367.1">
    <property type="nucleotide sequence ID" value="NZ_BMUE01000030.1"/>
</dbReference>
<evidence type="ECO:0000256" key="1">
    <source>
        <dbReference type="SAM" id="MobiDB-lite"/>
    </source>
</evidence>
<dbReference type="SUPFAM" id="SSF53474">
    <property type="entry name" value="alpha/beta-Hydrolases"/>
    <property type="match status" value="1"/>
</dbReference>
<keyword evidence="4" id="KW-1185">Reference proteome</keyword>
<evidence type="ECO:0000313" key="4">
    <source>
        <dbReference type="Proteomes" id="UP000620224"/>
    </source>
</evidence>
<organism evidence="3 4">
    <name type="scientific">Streptomyces lucensis JCM 4490</name>
    <dbReference type="NCBI Taxonomy" id="1306176"/>
    <lineage>
        <taxon>Bacteria</taxon>
        <taxon>Bacillati</taxon>
        <taxon>Actinomycetota</taxon>
        <taxon>Actinomycetes</taxon>
        <taxon>Kitasatosporales</taxon>
        <taxon>Streptomycetaceae</taxon>
        <taxon>Streptomyces</taxon>
    </lineage>
</organism>
<dbReference type="PANTHER" id="PTHR43194:SF2">
    <property type="entry name" value="PEROXISOMAL MEMBRANE PROTEIN LPX1"/>
    <property type="match status" value="1"/>
</dbReference>
<dbReference type="InterPro" id="IPR050228">
    <property type="entry name" value="Carboxylesterase_BioH"/>
</dbReference>
<dbReference type="Proteomes" id="UP000620224">
    <property type="component" value="Unassembled WGS sequence"/>
</dbReference>
<accession>A0A918JKM6</accession>
<dbReference type="InterPro" id="IPR000073">
    <property type="entry name" value="AB_hydrolase_1"/>
</dbReference>
<dbReference type="InterPro" id="IPR029058">
    <property type="entry name" value="AB_hydrolase_fold"/>
</dbReference>
<dbReference type="PANTHER" id="PTHR43194">
    <property type="entry name" value="HYDROLASE ALPHA/BETA FOLD FAMILY"/>
    <property type="match status" value="1"/>
</dbReference>
<dbReference type="AlphaFoldDB" id="A0A918JKM6"/>
<protein>
    <recommendedName>
        <fullName evidence="2">AB hydrolase-1 domain-containing protein</fullName>
    </recommendedName>
</protein>
<evidence type="ECO:0000259" key="2">
    <source>
        <dbReference type="Pfam" id="PF12697"/>
    </source>
</evidence>
<dbReference type="EMBL" id="BMUE01000030">
    <property type="protein sequence ID" value="GGW82052.1"/>
    <property type="molecule type" value="Genomic_DNA"/>
</dbReference>